<comment type="caution">
    <text evidence="1">The sequence shown here is derived from an EMBL/GenBank/DDBJ whole genome shotgun (WGS) entry which is preliminary data.</text>
</comment>
<organism evidence="1 2">
    <name type="scientific">Hoylesella loescheii DSM 19665 = JCM 12249 = ATCC 15930</name>
    <dbReference type="NCBI Taxonomy" id="1122985"/>
    <lineage>
        <taxon>Bacteria</taxon>
        <taxon>Pseudomonadati</taxon>
        <taxon>Bacteroidota</taxon>
        <taxon>Bacteroidia</taxon>
        <taxon>Bacteroidales</taxon>
        <taxon>Prevotellaceae</taxon>
        <taxon>Hoylesella</taxon>
    </lineage>
</organism>
<keyword evidence="2" id="KW-1185">Reference proteome</keyword>
<proteinExistence type="predicted"/>
<dbReference type="HOGENOM" id="CLU_3187325_0_0_10"/>
<evidence type="ECO:0000313" key="1">
    <source>
        <dbReference type="EMBL" id="KDR52680.1"/>
    </source>
</evidence>
<name>A0A069QIQ7_HOYLO</name>
<accession>A0A069QIQ7</accession>
<dbReference type="AlphaFoldDB" id="A0A069QIQ7"/>
<dbReference type="EMBL" id="JNGW01000048">
    <property type="protein sequence ID" value="KDR52680.1"/>
    <property type="molecule type" value="Genomic_DNA"/>
</dbReference>
<sequence>MAKMPIVDVCKGKTSDFILHYQENINQILRIKHIFHIGNATLNYTQ</sequence>
<reference evidence="1 2" key="1">
    <citation type="submission" date="2013-08" db="EMBL/GenBank/DDBJ databases">
        <authorList>
            <person name="Weinstock G."/>
            <person name="Sodergren E."/>
            <person name="Wylie T."/>
            <person name="Fulton L."/>
            <person name="Fulton R."/>
            <person name="Fronick C."/>
            <person name="O'Laughlin M."/>
            <person name="Godfrey J."/>
            <person name="Miner T."/>
            <person name="Herter B."/>
            <person name="Appelbaum E."/>
            <person name="Cordes M."/>
            <person name="Lek S."/>
            <person name="Wollam A."/>
            <person name="Pepin K.H."/>
            <person name="Palsikar V.B."/>
            <person name="Mitreva M."/>
            <person name="Wilson R.K."/>
        </authorList>
    </citation>
    <scope>NUCLEOTIDE SEQUENCE [LARGE SCALE GENOMIC DNA]</scope>
    <source>
        <strain evidence="1 2">ATCC 15930</strain>
    </source>
</reference>
<protein>
    <submittedName>
        <fullName evidence="1">Uncharacterized protein</fullName>
    </submittedName>
</protein>
<gene>
    <name evidence="1" type="ORF">HMPREF1991_01258</name>
</gene>
<evidence type="ECO:0000313" key="2">
    <source>
        <dbReference type="Proteomes" id="UP000027442"/>
    </source>
</evidence>
<dbReference type="Proteomes" id="UP000027442">
    <property type="component" value="Unassembled WGS sequence"/>
</dbReference>
<dbReference type="PATRIC" id="fig|1122985.7.peg.1305"/>